<dbReference type="Pfam" id="PF13175">
    <property type="entry name" value="AAA_15"/>
    <property type="match status" value="1"/>
</dbReference>
<proteinExistence type="predicted"/>
<dbReference type="RefSeq" id="WP_168388382.1">
    <property type="nucleotide sequence ID" value="NZ_PSZO01000099.1"/>
</dbReference>
<organism evidence="2 3">
    <name type="scientific">Mycoplasma marinum</name>
    <dbReference type="NCBI Taxonomy" id="1937190"/>
    <lineage>
        <taxon>Bacteria</taxon>
        <taxon>Bacillati</taxon>
        <taxon>Mycoplasmatota</taxon>
        <taxon>Mollicutes</taxon>
        <taxon>Mycoplasmataceae</taxon>
        <taxon>Mycoplasma</taxon>
    </lineage>
</organism>
<evidence type="ECO:0000313" key="3">
    <source>
        <dbReference type="Proteomes" id="UP000294192"/>
    </source>
</evidence>
<dbReference type="SUPFAM" id="SSF52540">
    <property type="entry name" value="P-loop containing nucleoside triphosphate hydrolases"/>
    <property type="match status" value="1"/>
</dbReference>
<dbReference type="InterPro" id="IPR041685">
    <property type="entry name" value="AAA_GajA/Old/RecF-like"/>
</dbReference>
<protein>
    <recommendedName>
        <fullName evidence="1">Endonuclease GajA/Old nuclease/RecF-like AAA domain-containing protein</fullName>
    </recommendedName>
</protein>
<reference evidence="2 3" key="1">
    <citation type="submission" date="2018-02" db="EMBL/GenBank/DDBJ databases">
        <title>Mycoplasma marinum and Mycoplasma todarodis sp. nov., moderately halophilic and psychrotolerant mycoplasmas isolated from cephalopods.</title>
        <authorList>
            <person name="Viver T."/>
        </authorList>
    </citation>
    <scope>NUCLEOTIDE SEQUENCE [LARGE SCALE GENOMIC DNA]</scope>
    <source>
        <strain evidence="2 3">PE</strain>
    </source>
</reference>
<keyword evidence="3" id="KW-1185">Reference proteome</keyword>
<dbReference type="Proteomes" id="UP000294192">
    <property type="component" value="Unassembled WGS sequence"/>
</dbReference>
<name>A0A4R0XTT6_9MOLU</name>
<dbReference type="EMBL" id="PSZO01000099">
    <property type="protein sequence ID" value="TCG10261.1"/>
    <property type="molecule type" value="Genomic_DNA"/>
</dbReference>
<gene>
    <name evidence="2" type="ORF">C4B24_05005</name>
</gene>
<sequence>MKILKIEIENFKGIFEKVSLDLSPNSNGIENDIKYGLFEQYAKPVPTSVGIIGRNSSGKSTILHAIHHVFKTITSNLFFEDSIRSHFERQVIGKYNEAMGIDKIMNEMNSIGDKIQNFKKEISQTGDKLEQVK</sequence>
<evidence type="ECO:0000313" key="2">
    <source>
        <dbReference type="EMBL" id="TCG10261.1"/>
    </source>
</evidence>
<dbReference type="Gene3D" id="3.40.50.300">
    <property type="entry name" value="P-loop containing nucleotide triphosphate hydrolases"/>
    <property type="match status" value="1"/>
</dbReference>
<evidence type="ECO:0000259" key="1">
    <source>
        <dbReference type="Pfam" id="PF13175"/>
    </source>
</evidence>
<comment type="caution">
    <text evidence="2">The sequence shown here is derived from an EMBL/GenBank/DDBJ whole genome shotgun (WGS) entry which is preliminary data.</text>
</comment>
<accession>A0A4R0XTT6</accession>
<feature type="domain" description="Endonuclease GajA/Old nuclease/RecF-like AAA" evidence="1">
    <location>
        <begin position="1"/>
        <end position="102"/>
    </location>
</feature>
<dbReference type="AlphaFoldDB" id="A0A4R0XTT6"/>
<feature type="non-terminal residue" evidence="2">
    <location>
        <position position="133"/>
    </location>
</feature>
<dbReference type="InterPro" id="IPR027417">
    <property type="entry name" value="P-loop_NTPase"/>
</dbReference>